<keyword evidence="1" id="KW-0472">Membrane</keyword>
<keyword evidence="1" id="KW-0812">Transmembrane</keyword>
<evidence type="ECO:0000313" key="2">
    <source>
        <dbReference type="EMBL" id="EYU46576.1"/>
    </source>
</evidence>
<evidence type="ECO:0000256" key="1">
    <source>
        <dbReference type="SAM" id="Phobius"/>
    </source>
</evidence>
<dbReference type="EMBL" id="KI630171">
    <property type="protein sequence ID" value="EYU46576.1"/>
    <property type="molecule type" value="Genomic_DNA"/>
</dbReference>
<feature type="transmembrane region" description="Helical" evidence="1">
    <location>
        <begin position="12"/>
        <end position="31"/>
    </location>
</feature>
<accession>A0A022S2V2</accession>
<keyword evidence="3" id="KW-1185">Reference proteome</keyword>
<name>A0A022S2V2_ERYGU</name>
<gene>
    <name evidence="2" type="ORF">MIMGU_mgv1a022055mg</name>
</gene>
<reference evidence="2 3" key="1">
    <citation type="journal article" date="2013" name="Proc. Natl. Acad. Sci. U.S.A.">
        <title>Fine-scale variation in meiotic recombination in Mimulus inferred from population shotgun sequencing.</title>
        <authorList>
            <person name="Hellsten U."/>
            <person name="Wright K.M."/>
            <person name="Jenkins J."/>
            <person name="Shu S."/>
            <person name="Yuan Y."/>
            <person name="Wessler S.R."/>
            <person name="Schmutz J."/>
            <person name="Willis J.H."/>
            <person name="Rokhsar D.S."/>
        </authorList>
    </citation>
    <scope>NUCLEOTIDE SEQUENCE [LARGE SCALE GENOMIC DNA]</scope>
    <source>
        <strain evidence="3">cv. DUN x IM62</strain>
    </source>
</reference>
<protein>
    <submittedName>
        <fullName evidence="2">Uncharacterized protein</fullName>
    </submittedName>
</protein>
<dbReference type="Proteomes" id="UP000030748">
    <property type="component" value="Unassembled WGS sequence"/>
</dbReference>
<keyword evidence="1" id="KW-1133">Transmembrane helix</keyword>
<dbReference type="AlphaFoldDB" id="A0A022S2V2"/>
<proteinExistence type="predicted"/>
<evidence type="ECO:0000313" key="3">
    <source>
        <dbReference type="Proteomes" id="UP000030748"/>
    </source>
</evidence>
<feature type="transmembrane region" description="Helical" evidence="1">
    <location>
        <begin position="51"/>
        <end position="71"/>
    </location>
</feature>
<sequence>MASLATVSEFLLSWCTFYIFFLFFFIIAHFIADYESWLWCYYLLENGRFVLIRLLYICMLLSSFYPAHFLVELKTHSQISCFCAFFPVYVIL</sequence>
<organism evidence="2 3">
    <name type="scientific">Erythranthe guttata</name>
    <name type="common">Yellow monkey flower</name>
    <name type="synonym">Mimulus guttatus</name>
    <dbReference type="NCBI Taxonomy" id="4155"/>
    <lineage>
        <taxon>Eukaryota</taxon>
        <taxon>Viridiplantae</taxon>
        <taxon>Streptophyta</taxon>
        <taxon>Embryophyta</taxon>
        <taxon>Tracheophyta</taxon>
        <taxon>Spermatophyta</taxon>
        <taxon>Magnoliopsida</taxon>
        <taxon>eudicotyledons</taxon>
        <taxon>Gunneridae</taxon>
        <taxon>Pentapetalae</taxon>
        <taxon>asterids</taxon>
        <taxon>lamiids</taxon>
        <taxon>Lamiales</taxon>
        <taxon>Phrymaceae</taxon>
        <taxon>Erythranthe</taxon>
    </lineage>
</organism>